<proteinExistence type="predicted"/>
<feature type="transmembrane region" description="Helical" evidence="1">
    <location>
        <begin position="96"/>
        <end position="113"/>
    </location>
</feature>
<keyword evidence="1" id="KW-1133">Transmembrane helix</keyword>
<dbReference type="SUPFAM" id="SSF88659">
    <property type="entry name" value="Sigma3 and sigma4 domains of RNA polymerase sigma factors"/>
    <property type="match status" value="1"/>
</dbReference>
<sequence length="134" mass="15041">MAQVDALFRTLSAAHPRTLQIVRRACLENLTTEQLAQLYGITPDAAQILVTRALFELGLIDEKEALVAHRTELLTRLDAAALEYARSPDRVREERLRQLAIVVVLVLSAFFYWREANKPKTVLKPRPPTPAAAP</sequence>
<accession>A0A2W5UWK3</accession>
<reference evidence="2 3" key="1">
    <citation type="submission" date="2017-08" db="EMBL/GenBank/DDBJ databases">
        <title>Infants hospitalized years apart are colonized by the same room-sourced microbial strains.</title>
        <authorList>
            <person name="Brooks B."/>
            <person name="Olm M.R."/>
            <person name="Firek B.A."/>
            <person name="Baker R."/>
            <person name="Thomas B.C."/>
            <person name="Morowitz M.J."/>
            <person name="Banfield J.F."/>
        </authorList>
    </citation>
    <scope>NUCLEOTIDE SEQUENCE [LARGE SCALE GENOMIC DNA]</scope>
    <source>
        <strain evidence="2">S2_003_000_R2_14</strain>
    </source>
</reference>
<keyword evidence="1" id="KW-0812">Transmembrane</keyword>
<evidence type="ECO:0000256" key="1">
    <source>
        <dbReference type="SAM" id="Phobius"/>
    </source>
</evidence>
<dbReference type="Proteomes" id="UP000249061">
    <property type="component" value="Unassembled WGS sequence"/>
</dbReference>
<comment type="caution">
    <text evidence="2">The sequence shown here is derived from an EMBL/GenBank/DDBJ whole genome shotgun (WGS) entry which is preliminary data.</text>
</comment>
<keyword evidence="1" id="KW-0472">Membrane</keyword>
<organism evidence="2 3">
    <name type="scientific">Archangium gephyra</name>
    <dbReference type="NCBI Taxonomy" id="48"/>
    <lineage>
        <taxon>Bacteria</taxon>
        <taxon>Pseudomonadati</taxon>
        <taxon>Myxococcota</taxon>
        <taxon>Myxococcia</taxon>
        <taxon>Myxococcales</taxon>
        <taxon>Cystobacterineae</taxon>
        <taxon>Archangiaceae</taxon>
        <taxon>Archangium</taxon>
    </lineage>
</organism>
<protein>
    <submittedName>
        <fullName evidence="2">Uncharacterized protein</fullName>
    </submittedName>
</protein>
<dbReference type="EMBL" id="QFQP01000009">
    <property type="protein sequence ID" value="PZR13568.1"/>
    <property type="molecule type" value="Genomic_DNA"/>
</dbReference>
<name>A0A2W5UWK3_9BACT</name>
<gene>
    <name evidence="2" type="ORF">DI536_12530</name>
</gene>
<evidence type="ECO:0000313" key="3">
    <source>
        <dbReference type="Proteomes" id="UP000249061"/>
    </source>
</evidence>
<dbReference type="AlphaFoldDB" id="A0A2W5UWK3"/>
<dbReference type="InterPro" id="IPR013324">
    <property type="entry name" value="RNA_pol_sigma_r3/r4-like"/>
</dbReference>
<evidence type="ECO:0000313" key="2">
    <source>
        <dbReference type="EMBL" id="PZR13568.1"/>
    </source>
</evidence>